<dbReference type="PANTHER" id="PTHR37841:SF1">
    <property type="entry name" value="DUF3298 DOMAIN-CONTAINING PROTEIN"/>
    <property type="match status" value="1"/>
</dbReference>
<reference evidence="2 3" key="1">
    <citation type="submission" date="2017-06" db="EMBL/GenBank/DDBJ databases">
        <authorList>
            <consortium name="Pathogen Informatics"/>
        </authorList>
    </citation>
    <scope>NUCLEOTIDE SEQUENCE [LARGE SCALE GENOMIC DNA]</scope>
    <source>
        <strain evidence="2 3">NCTC12149</strain>
    </source>
</reference>
<dbReference type="Pfam" id="PF14903">
    <property type="entry name" value="WG_beta_rep"/>
    <property type="match status" value="3"/>
</dbReference>
<feature type="signal peptide" evidence="1">
    <location>
        <begin position="1"/>
        <end position="19"/>
    </location>
</feature>
<dbReference type="KEGG" id="smiz:4412673_03688"/>
<evidence type="ECO:0008006" key="4">
    <source>
        <dbReference type="Google" id="ProtNLM"/>
    </source>
</evidence>
<dbReference type="InterPro" id="IPR032774">
    <property type="entry name" value="WG_beta_rep"/>
</dbReference>
<sequence>MKKLFSLIVSTLLFQLALAQQEVYKIIYTLSLDESFKSNIKELGQVESDETELFLSLLAEMEGKPLMEVWISEHQNKIHNLYFPPTLQLRDTKNKTLFFLDSLSKSFSKEVYAPESEFNLRVNLDSEKTEMIAGFPSKLATIELQDDSNAEQPESVEVWYTDKIPAIFWGKYQYLDRIPGLALRVNAFGAAFQVMEISKTQVPDNFFDIPSDYTDEELTEMDLGDGMTAYYDSTSFLFGLKNPNGEIITQPNYLTIAPFNNGIAVAVDEGNFAGLIDANGKNLSEFKFDNIQYDPVLNNYLFSLEGMMSVMDTKGNKLWNNEFEYITPFSADYTIVMTSLKFGLVDQKGNIVLPLGENVILSNDNKYYVSEKDGLYEIYQIDGNKLITSGDYYLGLSNEDDLFIISKDSENFGLINSKGETILPLEYSYINPFENGKAIVLKNGESEERVINSKGKFISNP</sequence>
<protein>
    <recommendedName>
        <fullName evidence="4">WG containing repeat-containing protein</fullName>
    </recommendedName>
</protein>
<feature type="chain" id="PRO_5042562358" description="WG containing repeat-containing protein" evidence="1">
    <location>
        <begin position="20"/>
        <end position="461"/>
    </location>
</feature>
<dbReference type="PANTHER" id="PTHR37841">
    <property type="entry name" value="GLR2918 PROTEIN"/>
    <property type="match status" value="1"/>
</dbReference>
<gene>
    <name evidence="2" type="ORF">SAMEA4412673_03688</name>
</gene>
<accession>A0AAJ5C1Z3</accession>
<evidence type="ECO:0000313" key="2">
    <source>
        <dbReference type="EMBL" id="SNV61258.1"/>
    </source>
</evidence>
<dbReference type="RefSeq" id="WP_093099275.1">
    <property type="nucleotide sequence ID" value="NZ_FNGK01000004.1"/>
</dbReference>
<evidence type="ECO:0000313" key="3">
    <source>
        <dbReference type="Proteomes" id="UP000215355"/>
    </source>
</evidence>
<evidence type="ECO:0000256" key="1">
    <source>
        <dbReference type="SAM" id="SignalP"/>
    </source>
</evidence>
<dbReference type="EMBL" id="LT906468">
    <property type="protein sequence ID" value="SNV61258.1"/>
    <property type="molecule type" value="Genomic_DNA"/>
</dbReference>
<organism evidence="2 3">
    <name type="scientific">Sphingobacterium mizutaii</name>
    <dbReference type="NCBI Taxonomy" id="1010"/>
    <lineage>
        <taxon>Bacteria</taxon>
        <taxon>Pseudomonadati</taxon>
        <taxon>Bacteroidota</taxon>
        <taxon>Sphingobacteriia</taxon>
        <taxon>Sphingobacteriales</taxon>
        <taxon>Sphingobacteriaceae</taxon>
        <taxon>Sphingobacterium</taxon>
    </lineage>
</organism>
<name>A0AAJ5C1Z3_9SPHI</name>
<proteinExistence type="predicted"/>
<keyword evidence="1" id="KW-0732">Signal</keyword>
<dbReference type="AlphaFoldDB" id="A0AAJ5C1Z3"/>
<dbReference type="Proteomes" id="UP000215355">
    <property type="component" value="Chromosome 1"/>
</dbReference>